<evidence type="ECO:0000259" key="2">
    <source>
        <dbReference type="Pfam" id="PF20434"/>
    </source>
</evidence>
<evidence type="ECO:0000313" key="4">
    <source>
        <dbReference type="Proteomes" id="UP000823900"/>
    </source>
</evidence>
<reference evidence="3" key="1">
    <citation type="journal article" date="2021" name="PeerJ">
        <title>Extensive microbial diversity within the chicken gut microbiome revealed by metagenomics and culture.</title>
        <authorList>
            <person name="Gilroy R."/>
            <person name="Ravi A."/>
            <person name="Getino M."/>
            <person name="Pursley I."/>
            <person name="Horton D.L."/>
            <person name="Alikhan N.F."/>
            <person name="Baker D."/>
            <person name="Gharbi K."/>
            <person name="Hall N."/>
            <person name="Watson M."/>
            <person name="Adriaenssens E.M."/>
            <person name="Foster-Nyarko E."/>
            <person name="Jarju S."/>
            <person name="Secka A."/>
            <person name="Antonio M."/>
            <person name="Oren A."/>
            <person name="Chaudhuri R.R."/>
            <person name="La Ragione R."/>
            <person name="Hildebrand F."/>
            <person name="Pallen M.J."/>
        </authorList>
    </citation>
    <scope>NUCLEOTIDE SEQUENCE</scope>
    <source>
        <strain evidence="3">CHK178-16964</strain>
    </source>
</reference>
<proteinExistence type="predicted"/>
<dbReference type="EMBL" id="DWZA01000096">
    <property type="protein sequence ID" value="HJA72109.1"/>
    <property type="molecule type" value="Genomic_DNA"/>
</dbReference>
<evidence type="ECO:0000313" key="3">
    <source>
        <dbReference type="EMBL" id="HJA72109.1"/>
    </source>
</evidence>
<dbReference type="AlphaFoldDB" id="A0A9D2HKE4"/>
<evidence type="ECO:0000256" key="1">
    <source>
        <dbReference type="ARBA" id="ARBA00022801"/>
    </source>
</evidence>
<dbReference type="InterPro" id="IPR049492">
    <property type="entry name" value="BD-FAE-like_dom"/>
</dbReference>
<dbReference type="PANTHER" id="PTHR48081">
    <property type="entry name" value="AB HYDROLASE SUPERFAMILY PROTEIN C4A8.06C"/>
    <property type="match status" value="1"/>
</dbReference>
<dbReference type="SUPFAM" id="SSF53474">
    <property type="entry name" value="alpha/beta-Hydrolases"/>
    <property type="match status" value="1"/>
</dbReference>
<dbReference type="Proteomes" id="UP000823900">
    <property type="component" value="Unassembled WGS sequence"/>
</dbReference>
<keyword evidence="1 3" id="KW-0378">Hydrolase</keyword>
<dbReference type="GO" id="GO:0016787">
    <property type="term" value="F:hydrolase activity"/>
    <property type="evidence" value="ECO:0007669"/>
    <property type="project" value="UniProtKB-KW"/>
</dbReference>
<reference evidence="3" key="2">
    <citation type="submission" date="2021-04" db="EMBL/GenBank/DDBJ databases">
        <authorList>
            <person name="Gilroy R."/>
        </authorList>
    </citation>
    <scope>NUCLEOTIDE SEQUENCE</scope>
    <source>
        <strain evidence="3">CHK178-16964</strain>
    </source>
</reference>
<organism evidence="3 4">
    <name type="scientific">Candidatus Lachnoclostridium stercoravium</name>
    <dbReference type="NCBI Taxonomy" id="2838633"/>
    <lineage>
        <taxon>Bacteria</taxon>
        <taxon>Bacillati</taxon>
        <taxon>Bacillota</taxon>
        <taxon>Clostridia</taxon>
        <taxon>Lachnospirales</taxon>
        <taxon>Lachnospiraceae</taxon>
    </lineage>
</organism>
<name>A0A9D2HKE4_9FIRM</name>
<dbReference type="Pfam" id="PF20434">
    <property type="entry name" value="BD-FAE"/>
    <property type="match status" value="1"/>
</dbReference>
<sequence length="274" mass="30392">MRVEKAEIVCRGKRAILTGYIREEIQARKGRKRPAVIICPGGAYERCSDREAEPAAVQFLAMGSHCFILDYSVKDAPFPTALLQLAKAVAYLRDHKEEMEIDEERIVICGFSAGGHLAASLGVFWNREAIYKEAGAECGEKIRPDRLILSYPVITSGPYGHQDSFRNLLGGSYGEEAAMELVSLEKQAGPQVPPVFMWHTDEDHTVPAENSLLFAMALRKAGVSLEYHIFPHGRHGLSVATEDSAKEGEGYVVPCCQQWIPLVKEWLGDLQFAK</sequence>
<feature type="domain" description="BD-FAE-like" evidence="2">
    <location>
        <begin position="28"/>
        <end position="217"/>
    </location>
</feature>
<gene>
    <name evidence="3" type="ORF">IAA07_11145</name>
</gene>
<dbReference type="InterPro" id="IPR029058">
    <property type="entry name" value="AB_hydrolase_fold"/>
</dbReference>
<protein>
    <submittedName>
        <fullName evidence="3">Alpha/beta hydrolase</fullName>
    </submittedName>
</protein>
<comment type="caution">
    <text evidence="3">The sequence shown here is derived from an EMBL/GenBank/DDBJ whole genome shotgun (WGS) entry which is preliminary data.</text>
</comment>
<dbReference type="PANTHER" id="PTHR48081:SF6">
    <property type="entry name" value="PEPTIDASE S9 PROLYL OLIGOPEPTIDASE CATALYTIC DOMAIN-CONTAINING PROTEIN"/>
    <property type="match status" value="1"/>
</dbReference>
<dbReference type="Gene3D" id="3.40.50.1820">
    <property type="entry name" value="alpha/beta hydrolase"/>
    <property type="match status" value="1"/>
</dbReference>
<dbReference type="InterPro" id="IPR050300">
    <property type="entry name" value="GDXG_lipolytic_enzyme"/>
</dbReference>
<accession>A0A9D2HKE4</accession>